<feature type="region of interest" description="Disordered" evidence="1">
    <location>
        <begin position="129"/>
        <end position="157"/>
    </location>
</feature>
<reference evidence="2" key="1">
    <citation type="submission" date="2021-01" db="UniProtKB">
        <authorList>
            <consortium name="EnsemblMetazoa"/>
        </authorList>
    </citation>
    <scope>IDENTIFICATION</scope>
    <source>
        <strain evidence="2">DH4</strain>
    </source>
</reference>
<name>A0A7M7MRQ6_APIME</name>
<dbReference type="OrthoDB" id="10337321at2759"/>
<keyword evidence="3" id="KW-1185">Reference proteome</keyword>
<dbReference type="RefSeq" id="XP_026300072.1">
    <property type="nucleotide sequence ID" value="XM_026444287.1"/>
</dbReference>
<accession>A0A7M7MRQ6</accession>
<organism evidence="2">
    <name type="scientific">Apis mellifera</name>
    <name type="common">Honeybee</name>
    <dbReference type="NCBI Taxonomy" id="7460"/>
    <lineage>
        <taxon>Eukaryota</taxon>
        <taxon>Metazoa</taxon>
        <taxon>Ecdysozoa</taxon>
        <taxon>Arthropoda</taxon>
        <taxon>Hexapoda</taxon>
        <taxon>Insecta</taxon>
        <taxon>Pterygota</taxon>
        <taxon>Neoptera</taxon>
        <taxon>Endopterygota</taxon>
        <taxon>Hymenoptera</taxon>
        <taxon>Apocrita</taxon>
        <taxon>Aculeata</taxon>
        <taxon>Apoidea</taxon>
        <taxon>Anthophila</taxon>
        <taxon>Apidae</taxon>
        <taxon>Apis</taxon>
    </lineage>
</organism>
<evidence type="ECO:0000256" key="1">
    <source>
        <dbReference type="SAM" id="MobiDB-lite"/>
    </source>
</evidence>
<evidence type="ECO:0000313" key="5">
    <source>
        <dbReference type="RefSeq" id="XP_026300073.1"/>
    </source>
</evidence>
<dbReference type="AlphaFoldDB" id="A0A7M7MRQ6"/>
<dbReference type="EnsemblMetazoa" id="XM_026444287">
    <property type="protein sequence ID" value="XP_026300072"/>
    <property type="gene ID" value="LOC102656885"/>
</dbReference>
<evidence type="ECO:0000313" key="3">
    <source>
        <dbReference type="Proteomes" id="UP000005203"/>
    </source>
</evidence>
<dbReference type="Proteomes" id="UP000005203">
    <property type="component" value="Linkage group LG12"/>
</dbReference>
<accession>A0A8B8HB43</accession>
<dbReference type="EnsemblMetazoa" id="XM_026444288">
    <property type="protein sequence ID" value="XP_026300073"/>
    <property type="gene ID" value="LOC102656885"/>
</dbReference>
<protein>
    <submittedName>
        <fullName evidence="4 5">Uncharacterized protein LOC102656885</fullName>
    </submittedName>
</protein>
<accession>A0A7M7MSN1</accession>
<dbReference type="RefSeq" id="XP_026300074.1">
    <property type="nucleotide sequence ID" value="XM_026444289.1"/>
</dbReference>
<dbReference type="KEGG" id="ame:102656885"/>
<evidence type="ECO:0000313" key="6">
    <source>
        <dbReference type="RefSeq" id="XP_026300074.1"/>
    </source>
</evidence>
<accession>A0A8B8H8U9</accession>
<gene>
    <name evidence="4 5 6" type="primary">LOC102656885</name>
</gene>
<dbReference type="RefSeq" id="XP_026300073.1">
    <property type="nucleotide sequence ID" value="XM_026444288.1"/>
</dbReference>
<reference evidence="4 5" key="2">
    <citation type="submission" date="2025-04" db="UniProtKB">
        <authorList>
            <consortium name="RefSeq"/>
        </authorList>
    </citation>
    <scope>IDENTIFICATION</scope>
    <source>
        <strain evidence="4 5">DH4</strain>
        <tissue evidence="4 5">Whole body</tissue>
    </source>
</reference>
<proteinExistence type="predicted"/>
<evidence type="ECO:0000313" key="4">
    <source>
        <dbReference type="RefSeq" id="XP_026300072.1"/>
    </source>
</evidence>
<sequence length="157" mass="18062">MALKNGSYQNSSISTNVYINDDLKYRSVGESNVDSKNGQKSYKEDVYQGDSLSTYQISYDDFKQEESSKMQEEKEPFESISAPLSQCYKMAETDPLVEELLEQLPRSTDDYRKHWEMILHCERAAFPRTESNLPLPSREVRISPGGKPGEFKSRELN</sequence>
<dbReference type="EnsemblMetazoa" id="XM_026444289">
    <property type="protein sequence ID" value="XP_026300074"/>
    <property type="gene ID" value="LOC102656885"/>
</dbReference>
<evidence type="ECO:0000313" key="2">
    <source>
        <dbReference type="EnsemblMetazoa" id="XP_026300074"/>
    </source>
</evidence>
<dbReference type="GeneID" id="102656885"/>